<evidence type="ECO:0008006" key="3">
    <source>
        <dbReference type="Google" id="ProtNLM"/>
    </source>
</evidence>
<dbReference type="Proteomes" id="UP000315471">
    <property type="component" value="Unassembled WGS sequence"/>
</dbReference>
<dbReference type="Pfam" id="PF11075">
    <property type="entry name" value="DUF2780"/>
    <property type="match status" value="1"/>
</dbReference>
<evidence type="ECO:0000313" key="2">
    <source>
        <dbReference type="Proteomes" id="UP000315471"/>
    </source>
</evidence>
<organism evidence="1 2">
    <name type="scientific">Novipirellula aureliae</name>
    <dbReference type="NCBI Taxonomy" id="2527966"/>
    <lineage>
        <taxon>Bacteria</taxon>
        <taxon>Pseudomonadati</taxon>
        <taxon>Planctomycetota</taxon>
        <taxon>Planctomycetia</taxon>
        <taxon>Pirellulales</taxon>
        <taxon>Pirellulaceae</taxon>
        <taxon>Novipirellula</taxon>
    </lineage>
</organism>
<dbReference type="RefSeq" id="WP_146600385.1">
    <property type="nucleotide sequence ID" value="NZ_SJPY01000004.1"/>
</dbReference>
<proteinExistence type="predicted"/>
<comment type="caution">
    <text evidence="1">The sequence shown here is derived from an EMBL/GenBank/DDBJ whole genome shotgun (WGS) entry which is preliminary data.</text>
</comment>
<evidence type="ECO:0000313" key="1">
    <source>
        <dbReference type="EMBL" id="TWU41607.1"/>
    </source>
</evidence>
<accession>A0A5C6E0X5</accession>
<sequence>MDELIQKLTTQLGIPAGVANAAIGQAMAMLKEKVGDDLFSKVSGAIPGAENAASAAKDAATSSSGGMMGALSGAASKMFGGGAGEAMELGASLKSAGLNSDQMGGFAQTLIDFIKDKLGDEVLEQILAKVPMLKTLVG</sequence>
<name>A0A5C6E0X5_9BACT</name>
<gene>
    <name evidence="1" type="ORF">Q31b_30580</name>
</gene>
<dbReference type="InterPro" id="IPR021302">
    <property type="entry name" value="DUF2780_VcgC/VcgE"/>
</dbReference>
<dbReference type="EMBL" id="SJPY01000004">
    <property type="protein sequence ID" value="TWU41607.1"/>
    <property type="molecule type" value="Genomic_DNA"/>
</dbReference>
<reference evidence="1 2" key="1">
    <citation type="submission" date="2019-02" db="EMBL/GenBank/DDBJ databases">
        <title>Deep-cultivation of Planctomycetes and their phenomic and genomic characterization uncovers novel biology.</title>
        <authorList>
            <person name="Wiegand S."/>
            <person name="Jogler M."/>
            <person name="Boedeker C."/>
            <person name="Pinto D."/>
            <person name="Vollmers J."/>
            <person name="Rivas-Marin E."/>
            <person name="Kohn T."/>
            <person name="Peeters S.H."/>
            <person name="Heuer A."/>
            <person name="Rast P."/>
            <person name="Oberbeckmann S."/>
            <person name="Bunk B."/>
            <person name="Jeske O."/>
            <person name="Meyerdierks A."/>
            <person name="Storesund J.E."/>
            <person name="Kallscheuer N."/>
            <person name="Luecker S."/>
            <person name="Lage O.M."/>
            <person name="Pohl T."/>
            <person name="Merkel B.J."/>
            <person name="Hornburger P."/>
            <person name="Mueller R.-W."/>
            <person name="Bruemmer F."/>
            <person name="Labrenz M."/>
            <person name="Spormann A.M."/>
            <person name="Op Den Camp H."/>
            <person name="Overmann J."/>
            <person name="Amann R."/>
            <person name="Jetten M.S.M."/>
            <person name="Mascher T."/>
            <person name="Medema M.H."/>
            <person name="Devos D.P."/>
            <person name="Kaster A.-K."/>
            <person name="Ovreas L."/>
            <person name="Rohde M."/>
            <person name="Galperin M.Y."/>
            <person name="Jogler C."/>
        </authorList>
    </citation>
    <scope>NUCLEOTIDE SEQUENCE [LARGE SCALE GENOMIC DNA]</scope>
    <source>
        <strain evidence="1 2">Q31b</strain>
    </source>
</reference>
<keyword evidence="2" id="KW-1185">Reference proteome</keyword>
<protein>
    <recommendedName>
        <fullName evidence="3">DUF2780 domain-containing protein</fullName>
    </recommendedName>
</protein>
<dbReference type="AlphaFoldDB" id="A0A5C6E0X5"/>
<dbReference type="OrthoDB" id="289573at2"/>